<dbReference type="SUPFAM" id="SSF56112">
    <property type="entry name" value="Protein kinase-like (PK-like)"/>
    <property type="match status" value="1"/>
</dbReference>
<sequence length="381" mass="42814">MKMNFEQIKAAFDQETAQRKLVRKRDEIPMAFEDITTDWLDDVLGAKANGSTVTGFTLGPEDEGTSSRRRIEIQYSSEQHTLPSSVFCKATFTLPSRCLLGMNGAIEGEVKFYNIVRPQLDIEAPTARFANFNPNTLNSIVMLDDMTGSVTFSDHTTVITEQLAKEQLGILAKLHGKYYQSAALQGELSYLNTWSDFFTITANEAGFGPQADIGFREAKEVIPANLFKKADQIWPATLASVNAHKSLPHTVVHSDVHLKNWYITADKHMGLSDWQCMCVGHWGRDLAYVLSTSLTIGDRRAWEKDLIQYYLKELKANGGPDTPFGDAWNYYRQNLFGALAWWTPVLSPNPDVPDMQPRDTSLEFISRMTHAIDDTQALDSL</sequence>
<dbReference type="Gene3D" id="3.90.1200.10">
    <property type="match status" value="1"/>
</dbReference>
<dbReference type="STRING" id="1470434.AZF00_04095"/>
<accession>A0A127M2S5</accession>
<dbReference type="EMBL" id="CP014544">
    <property type="protein sequence ID" value="AMO67527.1"/>
    <property type="molecule type" value="Genomic_DNA"/>
</dbReference>
<dbReference type="PANTHER" id="PTHR23020">
    <property type="entry name" value="UNCHARACTERIZED NUCLEAR HORMONE RECEPTOR-RELATED"/>
    <property type="match status" value="1"/>
</dbReference>
<gene>
    <name evidence="2" type="ORF">AZF00_04095</name>
</gene>
<dbReference type="KEGG" id="zal:AZF00_04095"/>
<dbReference type="AlphaFoldDB" id="A0A127M2S5"/>
<dbReference type="Pfam" id="PF01636">
    <property type="entry name" value="APH"/>
    <property type="match status" value="1"/>
</dbReference>
<protein>
    <recommendedName>
        <fullName evidence="1">Aminoglycoside phosphotransferase domain-containing protein</fullName>
    </recommendedName>
</protein>
<proteinExistence type="predicted"/>
<organism evidence="2 3">
    <name type="scientific">Zhongshania aliphaticivorans</name>
    <dbReference type="NCBI Taxonomy" id="1470434"/>
    <lineage>
        <taxon>Bacteria</taxon>
        <taxon>Pseudomonadati</taxon>
        <taxon>Pseudomonadota</taxon>
        <taxon>Gammaproteobacteria</taxon>
        <taxon>Cellvibrionales</taxon>
        <taxon>Spongiibacteraceae</taxon>
        <taxon>Zhongshania</taxon>
    </lineage>
</organism>
<dbReference type="PANTHER" id="PTHR23020:SF41">
    <property type="entry name" value="AMINOGLYCOSIDE PHOSPHOTRANSFERASE DOMAIN-CONTAINING PROTEIN"/>
    <property type="match status" value="1"/>
</dbReference>
<dbReference type="InterPro" id="IPR002575">
    <property type="entry name" value="Aminoglycoside_PTrfase"/>
</dbReference>
<evidence type="ECO:0000259" key="1">
    <source>
        <dbReference type="Pfam" id="PF01636"/>
    </source>
</evidence>
<reference evidence="2 3" key="1">
    <citation type="submission" date="2015-12" db="EMBL/GenBank/DDBJ databases">
        <authorList>
            <person name="Shamseldin A."/>
            <person name="Moawad H."/>
            <person name="Abd El-Rahim W.M."/>
            <person name="Sadowsky M.J."/>
        </authorList>
    </citation>
    <scope>NUCLEOTIDE SEQUENCE [LARGE SCALE GENOMIC DNA]</scope>
    <source>
        <strain evidence="2 3">SM2</strain>
    </source>
</reference>
<evidence type="ECO:0000313" key="3">
    <source>
        <dbReference type="Proteomes" id="UP000074119"/>
    </source>
</evidence>
<feature type="domain" description="Aminoglycoside phosphotransferase" evidence="1">
    <location>
        <begin position="220"/>
        <end position="313"/>
    </location>
</feature>
<dbReference type="InterPro" id="IPR011009">
    <property type="entry name" value="Kinase-like_dom_sf"/>
</dbReference>
<dbReference type="InterPro" id="IPR052961">
    <property type="entry name" value="Oxido-Kinase-like_Enzymes"/>
</dbReference>
<evidence type="ECO:0000313" key="2">
    <source>
        <dbReference type="EMBL" id="AMO67527.1"/>
    </source>
</evidence>
<dbReference type="Proteomes" id="UP000074119">
    <property type="component" value="Chromosome"/>
</dbReference>
<name>A0A127M2S5_9GAMM</name>
<dbReference type="RefSeq" id="WP_008246138.1">
    <property type="nucleotide sequence ID" value="NZ_CP014544.1"/>
</dbReference>